<dbReference type="InterPro" id="IPR013106">
    <property type="entry name" value="Ig_V-set"/>
</dbReference>
<dbReference type="Pfam" id="PF22705">
    <property type="entry name" value="C2-set_3"/>
    <property type="match status" value="1"/>
</dbReference>
<feature type="domain" description="Ig-like" evidence="8">
    <location>
        <begin position="7"/>
        <end position="121"/>
    </location>
</feature>
<dbReference type="Gene3D" id="2.60.40.10">
    <property type="entry name" value="Immunoglobulins"/>
    <property type="match status" value="2"/>
</dbReference>
<name>A0AAV6FPM6_9TELE</name>
<comment type="subcellular location">
    <subcellularLocation>
        <location evidence="1">Membrane</location>
    </subcellularLocation>
</comment>
<keyword evidence="10" id="KW-1185">Reference proteome</keyword>
<dbReference type="InterPro" id="IPR013783">
    <property type="entry name" value="Ig-like_fold"/>
</dbReference>
<dbReference type="GO" id="GO:1903037">
    <property type="term" value="P:regulation of leukocyte cell-cell adhesion"/>
    <property type="evidence" value="ECO:0007669"/>
    <property type="project" value="UniProtKB-ARBA"/>
</dbReference>
<comment type="caution">
    <text evidence="9">The sequence shown here is derived from an EMBL/GenBank/DDBJ whole genome shotgun (WGS) entry which is preliminary data.</text>
</comment>
<reference evidence="9" key="1">
    <citation type="submission" date="2020-10" db="EMBL/GenBank/DDBJ databases">
        <title>Chromosome-scale genome assembly of the Allis shad, Alosa alosa.</title>
        <authorList>
            <person name="Margot Z."/>
            <person name="Christophe K."/>
            <person name="Cabau C."/>
            <person name="Louis A."/>
            <person name="Berthelot C."/>
            <person name="Parey E."/>
            <person name="Roest Crollius H."/>
            <person name="Montfort J."/>
            <person name="Robinson-Rechavi M."/>
            <person name="Bucao C."/>
            <person name="Bouchez O."/>
            <person name="Gislard M."/>
            <person name="Lluch J."/>
            <person name="Milhes M."/>
            <person name="Lampietro C."/>
            <person name="Lopez Roques C."/>
            <person name="Donnadieu C."/>
            <person name="Braasch I."/>
            <person name="Desvignes T."/>
            <person name="Postlethwait J."/>
            <person name="Bobe J."/>
            <person name="Guiguen Y."/>
        </authorList>
    </citation>
    <scope>NUCLEOTIDE SEQUENCE</scope>
    <source>
        <strain evidence="9">M-15738</strain>
        <tissue evidence="9">Blood</tissue>
    </source>
</reference>
<dbReference type="PANTHER" id="PTHR24100">
    <property type="entry name" value="BUTYROPHILIN"/>
    <property type="match status" value="1"/>
</dbReference>
<accession>A0AAV6FPM6</accession>
<dbReference type="GO" id="GO:0050863">
    <property type="term" value="P:regulation of T cell activation"/>
    <property type="evidence" value="ECO:0007669"/>
    <property type="project" value="UniProtKB-ARBA"/>
</dbReference>
<dbReference type="InterPro" id="IPR050504">
    <property type="entry name" value="IgSF_BTN/MOG"/>
</dbReference>
<keyword evidence="5" id="KW-0325">Glycoprotein</keyword>
<dbReference type="Pfam" id="PF07686">
    <property type="entry name" value="V-set"/>
    <property type="match status" value="1"/>
</dbReference>
<evidence type="ECO:0000256" key="4">
    <source>
        <dbReference type="ARBA" id="ARBA00023157"/>
    </source>
</evidence>
<keyword evidence="3 7" id="KW-0472">Membrane</keyword>
<sequence length="259" mass="28849">MANVLAPAFEVRVPQKQVVAVHGFPAAILGCTFTPPPSLQDVVVTWQRVEDLRVVHSFYYGTDQLGRQSADYKSRTSLYHEQLSSGNATLRLARAGPRDTGNYQCSVSTSQGSDKADVQLSYAAFFSEPRLSILAHSSSFTLQYESEGYPQPEVQWRDGLGHNLTHNTQVLQSDEDPGLLKLHTQVVVDMAKGLNWTLTVVNHPLGQVIQRPVSFIYDDQRNLVDCSRERLALLCPIAFCVIGLCLLFWVRQPLCSISK</sequence>
<dbReference type="GO" id="GO:0001817">
    <property type="term" value="P:regulation of cytokine production"/>
    <property type="evidence" value="ECO:0007669"/>
    <property type="project" value="TreeGrafter"/>
</dbReference>
<dbReference type="Proteomes" id="UP000823561">
    <property type="component" value="Chromosome 20"/>
</dbReference>
<keyword evidence="2" id="KW-0732">Signal</keyword>
<evidence type="ECO:0000256" key="6">
    <source>
        <dbReference type="ARBA" id="ARBA00023319"/>
    </source>
</evidence>
<dbReference type="GO" id="GO:0050852">
    <property type="term" value="P:T cell receptor signaling pathway"/>
    <property type="evidence" value="ECO:0007669"/>
    <property type="project" value="TreeGrafter"/>
</dbReference>
<dbReference type="AlphaFoldDB" id="A0AAV6FPM6"/>
<keyword evidence="7" id="KW-1133">Transmembrane helix</keyword>
<evidence type="ECO:0000256" key="7">
    <source>
        <dbReference type="SAM" id="Phobius"/>
    </source>
</evidence>
<dbReference type="FunFam" id="2.60.40.10:FF:000142">
    <property type="entry name" value="V-set domain-containing T-cell activation inhibitor 1"/>
    <property type="match status" value="1"/>
</dbReference>
<dbReference type="InterPro" id="IPR053896">
    <property type="entry name" value="BTN3A2-like_Ig-C"/>
</dbReference>
<dbReference type="SUPFAM" id="SSF48726">
    <property type="entry name" value="Immunoglobulin"/>
    <property type="match status" value="1"/>
</dbReference>
<gene>
    <name evidence="9" type="ORF">AALO_G00258400</name>
</gene>
<dbReference type="SMART" id="SM00406">
    <property type="entry name" value="IGv"/>
    <property type="match status" value="1"/>
</dbReference>
<evidence type="ECO:0000256" key="1">
    <source>
        <dbReference type="ARBA" id="ARBA00004370"/>
    </source>
</evidence>
<evidence type="ECO:0000313" key="9">
    <source>
        <dbReference type="EMBL" id="KAG5264823.1"/>
    </source>
</evidence>
<evidence type="ECO:0000256" key="2">
    <source>
        <dbReference type="ARBA" id="ARBA00022729"/>
    </source>
</evidence>
<dbReference type="EMBL" id="JADWDJ010000020">
    <property type="protein sequence ID" value="KAG5264823.1"/>
    <property type="molecule type" value="Genomic_DNA"/>
</dbReference>
<dbReference type="GO" id="GO:0009897">
    <property type="term" value="C:external side of plasma membrane"/>
    <property type="evidence" value="ECO:0007669"/>
    <property type="project" value="TreeGrafter"/>
</dbReference>
<feature type="transmembrane region" description="Helical" evidence="7">
    <location>
        <begin position="231"/>
        <end position="250"/>
    </location>
</feature>
<evidence type="ECO:0000256" key="3">
    <source>
        <dbReference type="ARBA" id="ARBA00023136"/>
    </source>
</evidence>
<dbReference type="PROSITE" id="PS50835">
    <property type="entry name" value="IG_LIKE"/>
    <property type="match status" value="1"/>
</dbReference>
<keyword evidence="7" id="KW-0812">Transmembrane</keyword>
<keyword evidence="6" id="KW-0393">Immunoglobulin domain</keyword>
<dbReference type="GO" id="GO:0005102">
    <property type="term" value="F:signaling receptor binding"/>
    <property type="evidence" value="ECO:0007669"/>
    <property type="project" value="TreeGrafter"/>
</dbReference>
<dbReference type="InterPro" id="IPR036179">
    <property type="entry name" value="Ig-like_dom_sf"/>
</dbReference>
<protein>
    <recommendedName>
        <fullName evidence="8">Ig-like domain-containing protein</fullName>
    </recommendedName>
</protein>
<dbReference type="PANTHER" id="PTHR24100:SF145">
    <property type="entry name" value="CD276 ANTIGEN"/>
    <property type="match status" value="1"/>
</dbReference>
<organism evidence="9 10">
    <name type="scientific">Alosa alosa</name>
    <name type="common">allis shad</name>
    <dbReference type="NCBI Taxonomy" id="278164"/>
    <lineage>
        <taxon>Eukaryota</taxon>
        <taxon>Metazoa</taxon>
        <taxon>Chordata</taxon>
        <taxon>Craniata</taxon>
        <taxon>Vertebrata</taxon>
        <taxon>Euteleostomi</taxon>
        <taxon>Actinopterygii</taxon>
        <taxon>Neopterygii</taxon>
        <taxon>Teleostei</taxon>
        <taxon>Clupei</taxon>
        <taxon>Clupeiformes</taxon>
        <taxon>Clupeoidei</taxon>
        <taxon>Clupeidae</taxon>
        <taxon>Alosa</taxon>
    </lineage>
</organism>
<evidence type="ECO:0000313" key="10">
    <source>
        <dbReference type="Proteomes" id="UP000823561"/>
    </source>
</evidence>
<proteinExistence type="predicted"/>
<evidence type="ECO:0000259" key="8">
    <source>
        <dbReference type="PROSITE" id="PS50835"/>
    </source>
</evidence>
<dbReference type="InterPro" id="IPR007110">
    <property type="entry name" value="Ig-like_dom"/>
</dbReference>
<evidence type="ECO:0000256" key="5">
    <source>
        <dbReference type="ARBA" id="ARBA00023180"/>
    </source>
</evidence>
<keyword evidence="4" id="KW-1015">Disulfide bond</keyword>